<comment type="function">
    <text evidence="8">Essential component of the vacuolar proton pump (V-ATPase), a multimeric enzyme that catalyzes the translocation of protons across the membranes. Required for assembly and activity of the V-ATPase.</text>
</comment>
<dbReference type="Proteomes" id="UP000634136">
    <property type="component" value="Unassembled WGS sequence"/>
</dbReference>
<keyword evidence="10" id="KW-1185">Reference proteome</keyword>
<dbReference type="PANTHER" id="PTHR11629:SF72">
    <property type="entry name" value="V-TYPE PROTON ATPASE SUBUNIT A1"/>
    <property type="match status" value="1"/>
</dbReference>
<dbReference type="EMBL" id="JAAIUW010000007">
    <property type="protein sequence ID" value="KAF7823456.1"/>
    <property type="molecule type" value="Genomic_DNA"/>
</dbReference>
<evidence type="ECO:0000256" key="8">
    <source>
        <dbReference type="RuleBase" id="RU361189"/>
    </source>
</evidence>
<dbReference type="GO" id="GO:0051117">
    <property type="term" value="F:ATPase binding"/>
    <property type="evidence" value="ECO:0007669"/>
    <property type="project" value="TreeGrafter"/>
</dbReference>
<accession>A0A834TM26</accession>
<evidence type="ECO:0000256" key="4">
    <source>
        <dbReference type="ARBA" id="ARBA00022692"/>
    </source>
</evidence>
<evidence type="ECO:0000313" key="9">
    <source>
        <dbReference type="EMBL" id="KAF7823456.1"/>
    </source>
</evidence>
<dbReference type="AlphaFoldDB" id="A0A834TM26"/>
<protein>
    <recommendedName>
        <fullName evidence="8">V-type proton ATPase subunit a</fullName>
    </recommendedName>
</protein>
<evidence type="ECO:0000256" key="6">
    <source>
        <dbReference type="ARBA" id="ARBA00023065"/>
    </source>
</evidence>
<dbReference type="InterPro" id="IPR002490">
    <property type="entry name" value="V-ATPase_116kDa_su"/>
</dbReference>
<evidence type="ECO:0000313" key="10">
    <source>
        <dbReference type="Proteomes" id="UP000634136"/>
    </source>
</evidence>
<evidence type="ECO:0000256" key="1">
    <source>
        <dbReference type="ARBA" id="ARBA00004141"/>
    </source>
</evidence>
<dbReference type="GO" id="GO:0016471">
    <property type="term" value="C:vacuolar proton-transporting V-type ATPase complex"/>
    <property type="evidence" value="ECO:0007669"/>
    <property type="project" value="TreeGrafter"/>
</dbReference>
<proteinExistence type="inferred from homology"/>
<comment type="caution">
    <text evidence="8">Lacks conserved residue(s) required for the propagation of feature annotation.</text>
</comment>
<organism evidence="9 10">
    <name type="scientific">Senna tora</name>
    <dbReference type="NCBI Taxonomy" id="362788"/>
    <lineage>
        <taxon>Eukaryota</taxon>
        <taxon>Viridiplantae</taxon>
        <taxon>Streptophyta</taxon>
        <taxon>Embryophyta</taxon>
        <taxon>Tracheophyta</taxon>
        <taxon>Spermatophyta</taxon>
        <taxon>Magnoliopsida</taxon>
        <taxon>eudicotyledons</taxon>
        <taxon>Gunneridae</taxon>
        <taxon>Pentapetalae</taxon>
        <taxon>rosids</taxon>
        <taxon>fabids</taxon>
        <taxon>Fabales</taxon>
        <taxon>Fabaceae</taxon>
        <taxon>Caesalpinioideae</taxon>
        <taxon>Cassia clade</taxon>
        <taxon>Senna</taxon>
    </lineage>
</organism>
<name>A0A834TM26_9FABA</name>
<dbReference type="PANTHER" id="PTHR11629">
    <property type="entry name" value="VACUOLAR PROTON ATPASES"/>
    <property type="match status" value="1"/>
</dbReference>
<comment type="similarity">
    <text evidence="2 8">Belongs to the V-ATPase 116 kDa subunit family.</text>
</comment>
<dbReference type="GO" id="GO:0046961">
    <property type="term" value="F:proton-transporting ATPase activity, rotational mechanism"/>
    <property type="evidence" value="ECO:0007669"/>
    <property type="project" value="InterPro"/>
</dbReference>
<evidence type="ECO:0000256" key="5">
    <source>
        <dbReference type="ARBA" id="ARBA00022989"/>
    </source>
</evidence>
<keyword evidence="5 8" id="KW-1133">Transmembrane helix</keyword>
<dbReference type="GO" id="GO:0007035">
    <property type="term" value="P:vacuolar acidification"/>
    <property type="evidence" value="ECO:0007669"/>
    <property type="project" value="TreeGrafter"/>
</dbReference>
<gene>
    <name evidence="9" type="ORF">G2W53_021600</name>
</gene>
<feature type="transmembrane region" description="Helical" evidence="8">
    <location>
        <begin position="46"/>
        <end position="73"/>
    </location>
</feature>
<comment type="caution">
    <text evidence="9">The sequence shown here is derived from an EMBL/GenBank/DDBJ whole genome shotgun (WGS) entry which is preliminary data.</text>
</comment>
<keyword evidence="7 8" id="KW-0472">Membrane</keyword>
<dbReference type="GO" id="GO:0033179">
    <property type="term" value="C:proton-transporting V-type ATPase, V0 domain"/>
    <property type="evidence" value="ECO:0007669"/>
    <property type="project" value="InterPro"/>
</dbReference>
<keyword evidence="6 8" id="KW-0406">Ion transport</keyword>
<comment type="subcellular location">
    <subcellularLocation>
        <location evidence="1">Membrane</location>
        <topology evidence="1">Multi-pass membrane protein</topology>
    </subcellularLocation>
</comment>
<keyword evidence="3 8" id="KW-0813">Transport</keyword>
<evidence type="ECO:0000256" key="3">
    <source>
        <dbReference type="ARBA" id="ARBA00022448"/>
    </source>
</evidence>
<reference evidence="9" key="1">
    <citation type="submission" date="2020-09" db="EMBL/GenBank/DDBJ databases">
        <title>Genome-Enabled Discovery of Anthraquinone Biosynthesis in Senna tora.</title>
        <authorList>
            <person name="Kang S.-H."/>
            <person name="Pandey R.P."/>
            <person name="Lee C.-M."/>
            <person name="Sim J.-S."/>
            <person name="Jeong J.-T."/>
            <person name="Choi B.-S."/>
            <person name="Jung M."/>
            <person name="Ginzburg D."/>
            <person name="Zhao K."/>
            <person name="Won S.Y."/>
            <person name="Oh T.-J."/>
            <person name="Yu Y."/>
            <person name="Kim N.-H."/>
            <person name="Lee O.R."/>
            <person name="Lee T.-H."/>
            <person name="Bashyal P."/>
            <person name="Kim T.-S."/>
            <person name="Lee W.-H."/>
            <person name="Kawkins C."/>
            <person name="Kim C.-K."/>
            <person name="Kim J.S."/>
            <person name="Ahn B.O."/>
            <person name="Rhee S.Y."/>
            <person name="Sohng J.K."/>
        </authorList>
    </citation>
    <scope>NUCLEOTIDE SEQUENCE</scope>
    <source>
        <tissue evidence="9">Leaf</tissue>
    </source>
</reference>
<keyword evidence="4 8" id="KW-0812">Transmembrane</keyword>
<dbReference type="OrthoDB" id="10264220at2759"/>
<sequence length="188" mass="21914">MKMSILLGVAQMNLGILLSYFNARYFSSSVDIRYQFVPQMIFLNSLFGYLSLLIIIKWCTGSQADLYHVMIYMFLSPTDNLGENQLFWGQRPLQIVLLLLALIAVPWMLFPKPFILRKLHLERFQGRSYGMLISSEMDLEVEPDSARQHHEEFNFSEVFVHQMIHSIDLAHSELSTVFYEKVLLLAWG</sequence>
<evidence type="ECO:0000256" key="2">
    <source>
        <dbReference type="ARBA" id="ARBA00009904"/>
    </source>
</evidence>
<evidence type="ECO:0000256" key="7">
    <source>
        <dbReference type="ARBA" id="ARBA00023136"/>
    </source>
</evidence>
<dbReference type="Pfam" id="PF01496">
    <property type="entry name" value="V_ATPase_I"/>
    <property type="match status" value="1"/>
</dbReference>
<keyword evidence="8" id="KW-0375">Hydrogen ion transport</keyword>
<feature type="transmembrane region" description="Helical" evidence="8">
    <location>
        <begin position="93"/>
        <end position="110"/>
    </location>
</feature>
<feature type="transmembrane region" description="Helical" evidence="8">
    <location>
        <begin position="6"/>
        <end position="25"/>
    </location>
</feature>